<keyword evidence="9" id="KW-1185">Reference proteome</keyword>
<accession>A0A1P8Q124</accession>
<dbReference type="RefSeq" id="WP_076614040.1">
    <property type="nucleotide sequence ID" value="NZ_CP019323.1"/>
</dbReference>
<gene>
    <name evidence="8" type="ORF">BTM29_02720</name>
</gene>
<dbReference type="InterPro" id="IPR017583">
    <property type="entry name" value="Tagatose/fructose_Pkinase"/>
</dbReference>
<evidence type="ECO:0000256" key="1">
    <source>
        <dbReference type="ARBA" id="ARBA00005380"/>
    </source>
</evidence>
<dbReference type="GO" id="GO:2001059">
    <property type="term" value="P:D-tagatose 6-phosphate catabolic process"/>
    <property type="evidence" value="ECO:0007669"/>
    <property type="project" value="UniProtKB-UniPathway"/>
</dbReference>
<organism evidence="8 9">
    <name type="scientific">Companilactobacillus allii</name>
    <dbReference type="NCBI Taxonomy" id="1847728"/>
    <lineage>
        <taxon>Bacteria</taxon>
        <taxon>Bacillati</taxon>
        <taxon>Bacillota</taxon>
        <taxon>Bacilli</taxon>
        <taxon>Lactobacillales</taxon>
        <taxon>Lactobacillaceae</taxon>
        <taxon>Companilactobacillus</taxon>
    </lineage>
</organism>
<dbReference type="GO" id="GO:0009024">
    <property type="term" value="F:tagatose-6-phosphate kinase activity"/>
    <property type="evidence" value="ECO:0007669"/>
    <property type="project" value="UniProtKB-EC"/>
</dbReference>
<evidence type="ECO:0000259" key="7">
    <source>
        <dbReference type="Pfam" id="PF00294"/>
    </source>
</evidence>
<dbReference type="Pfam" id="PF00294">
    <property type="entry name" value="PfkB"/>
    <property type="match status" value="1"/>
</dbReference>
<keyword evidence="4" id="KW-0418">Kinase</keyword>
<dbReference type="PANTHER" id="PTHR46566">
    <property type="entry name" value="1-PHOSPHOFRUCTOKINASE-RELATED"/>
    <property type="match status" value="1"/>
</dbReference>
<dbReference type="EMBL" id="CP019323">
    <property type="protein sequence ID" value="APX71536.1"/>
    <property type="molecule type" value="Genomic_DNA"/>
</dbReference>
<dbReference type="PANTHER" id="PTHR46566:SF5">
    <property type="entry name" value="1-PHOSPHOFRUCTOKINASE"/>
    <property type="match status" value="1"/>
</dbReference>
<dbReference type="EC" id="2.7.1.144" evidence="6"/>
<keyword evidence="3 6" id="KW-0547">Nucleotide-binding</keyword>
<comment type="pathway">
    <text evidence="6">Carbohydrate metabolism; D-tagatose 6-phosphate degradation; D-glyceraldehyde 3-phosphate and glycerone phosphate from D-tagatose 6-phosphate: step 1/2.</text>
</comment>
<dbReference type="GO" id="GO:0005829">
    <property type="term" value="C:cytosol"/>
    <property type="evidence" value="ECO:0007669"/>
    <property type="project" value="TreeGrafter"/>
</dbReference>
<evidence type="ECO:0000256" key="3">
    <source>
        <dbReference type="ARBA" id="ARBA00022741"/>
    </source>
</evidence>
<dbReference type="UniPathway" id="UPA00704">
    <property type="reaction ID" value="UER00715"/>
</dbReference>
<dbReference type="GO" id="GO:0005988">
    <property type="term" value="P:lactose metabolic process"/>
    <property type="evidence" value="ECO:0007669"/>
    <property type="project" value="UniProtKB-KW"/>
</dbReference>
<evidence type="ECO:0000313" key="9">
    <source>
        <dbReference type="Proteomes" id="UP000187499"/>
    </source>
</evidence>
<dbReference type="Proteomes" id="UP000187499">
    <property type="component" value="Chromosome"/>
</dbReference>
<dbReference type="Gene3D" id="3.40.1190.20">
    <property type="match status" value="1"/>
</dbReference>
<dbReference type="AlphaFoldDB" id="A0A1P8Q124"/>
<dbReference type="GO" id="GO:0005524">
    <property type="term" value="F:ATP binding"/>
    <property type="evidence" value="ECO:0007669"/>
    <property type="project" value="UniProtKB-KW"/>
</dbReference>
<evidence type="ECO:0000256" key="4">
    <source>
        <dbReference type="ARBA" id="ARBA00022777"/>
    </source>
</evidence>
<evidence type="ECO:0000256" key="5">
    <source>
        <dbReference type="ARBA" id="ARBA00022840"/>
    </source>
</evidence>
<keyword evidence="5 6" id="KW-0067">ATP-binding</keyword>
<dbReference type="InterPro" id="IPR011611">
    <property type="entry name" value="PfkB_dom"/>
</dbReference>
<keyword evidence="6" id="KW-0423">Lactose metabolism</keyword>
<dbReference type="STRING" id="1847728.BTM29_02720"/>
<evidence type="ECO:0000313" key="8">
    <source>
        <dbReference type="EMBL" id="APX71536.1"/>
    </source>
</evidence>
<comment type="similarity">
    <text evidence="1">Belongs to the carbohydrate kinase pfkB family.</text>
</comment>
<proteinExistence type="inferred from homology"/>
<protein>
    <recommendedName>
        <fullName evidence="6">Tagatose-6-phosphate kinase</fullName>
        <ecNumber evidence="6">2.7.1.144</ecNumber>
    </recommendedName>
</protein>
<dbReference type="GO" id="GO:0008443">
    <property type="term" value="F:phosphofructokinase activity"/>
    <property type="evidence" value="ECO:0007669"/>
    <property type="project" value="TreeGrafter"/>
</dbReference>
<evidence type="ECO:0000256" key="2">
    <source>
        <dbReference type="ARBA" id="ARBA00022679"/>
    </source>
</evidence>
<name>A0A1P8Q124_9LACO</name>
<comment type="catalytic activity">
    <reaction evidence="6">
        <text>D-tagatofuranose 6-phosphate + ATP = D-tagatofuranose 1,6-bisphosphate + ADP + H(+)</text>
        <dbReference type="Rhea" id="RHEA:12420"/>
        <dbReference type="ChEBI" id="CHEBI:15378"/>
        <dbReference type="ChEBI" id="CHEBI:30616"/>
        <dbReference type="ChEBI" id="CHEBI:58694"/>
        <dbReference type="ChEBI" id="CHEBI:58695"/>
        <dbReference type="ChEBI" id="CHEBI:456216"/>
        <dbReference type="EC" id="2.7.1.144"/>
    </reaction>
</comment>
<comment type="similarity">
    <text evidence="6">Belongs to the carbohydrate kinase PfkB family. LacC subfamily.</text>
</comment>
<dbReference type="InterPro" id="IPR029056">
    <property type="entry name" value="Ribokinase-like"/>
</dbReference>
<keyword evidence="2 6" id="KW-0808">Transferase</keyword>
<dbReference type="CDD" id="cd01164">
    <property type="entry name" value="FruK_PfkB_like"/>
    <property type="match status" value="1"/>
</dbReference>
<dbReference type="KEGG" id="lalw:BTM29_02720"/>
<dbReference type="PROSITE" id="PS00584">
    <property type="entry name" value="PFKB_KINASES_2"/>
    <property type="match status" value="1"/>
</dbReference>
<feature type="domain" description="Carbohydrate kinase PfkB" evidence="7">
    <location>
        <begin position="7"/>
        <end position="292"/>
    </location>
</feature>
<dbReference type="OrthoDB" id="9801219at2"/>
<dbReference type="SUPFAM" id="SSF53613">
    <property type="entry name" value="Ribokinase-like"/>
    <property type="match status" value="1"/>
</dbReference>
<sequence length="319" mass="35483">MILTVTMNPSVDILYRIKEFKLDNVNRTTPKKFLGGKGVNAARVSSILGEKTLVTGFIGGFNGKYFSKHLNDLSPTERPMKNEFVYSEFETRNCITIMHDTELQTEINEMGFTVNNSEIESLYKKIEQSINSYDIDIIVLSGSLPKGTPNSIYFDLMKFIKSLNTSIQIILDTSDEILKRTIELCSENNIYPDAVKPNLQELQSISNLKTDSIDELINSTDIKNIPIILVSKGSKGCFAKIYGKKFSATVPKIIAINPTGSGDATVGALAYALQNSLSNKALLKCCMTAGLCNTLEENIGYISKETYNQYYSKILIKNL</sequence>
<evidence type="ECO:0000256" key="6">
    <source>
        <dbReference type="PIRNR" id="PIRNR000535"/>
    </source>
</evidence>
<dbReference type="NCBIfam" id="TIGR03168">
    <property type="entry name" value="1-PFK"/>
    <property type="match status" value="1"/>
</dbReference>
<reference evidence="9" key="1">
    <citation type="submission" date="2016-12" db="EMBL/GenBank/DDBJ databases">
        <authorList>
            <person name="Jung M.Y."/>
            <person name="Lee S.H."/>
        </authorList>
    </citation>
    <scope>NUCLEOTIDE SEQUENCE [LARGE SCALE GENOMIC DNA]</scope>
    <source>
        <strain evidence="9">WiKim39</strain>
    </source>
</reference>
<dbReference type="InterPro" id="IPR002173">
    <property type="entry name" value="Carboh/pur_kinase_PfkB_CS"/>
</dbReference>
<dbReference type="PIRSF" id="PIRSF000535">
    <property type="entry name" value="1PFK/6PFK/LacC"/>
    <property type="match status" value="1"/>
</dbReference>